<evidence type="ECO:0000313" key="1">
    <source>
        <dbReference type="EMBL" id="CCX08752.1"/>
    </source>
</evidence>
<dbReference type="EMBL" id="HF935429">
    <property type="protein sequence ID" value="CCX08752.1"/>
    <property type="molecule type" value="Genomic_DNA"/>
</dbReference>
<proteinExistence type="predicted"/>
<reference evidence="1 2" key="1">
    <citation type="journal article" date="2013" name="PLoS Genet.">
        <title>The genome and development-dependent transcriptomes of Pyronema confluens: a window into fungal evolution.</title>
        <authorList>
            <person name="Traeger S."/>
            <person name="Altegoer F."/>
            <person name="Freitag M."/>
            <person name="Gabaldon T."/>
            <person name="Kempken F."/>
            <person name="Kumar A."/>
            <person name="Marcet-Houben M."/>
            <person name="Poggeler S."/>
            <person name="Stajich J.E."/>
            <person name="Nowrousian M."/>
        </authorList>
    </citation>
    <scope>NUCLEOTIDE SEQUENCE [LARGE SCALE GENOMIC DNA]</scope>
    <source>
        <strain evidence="2">CBS 100304</strain>
        <tissue evidence="1">Vegetative mycelium</tissue>
    </source>
</reference>
<evidence type="ECO:0000313" key="2">
    <source>
        <dbReference type="Proteomes" id="UP000018144"/>
    </source>
</evidence>
<organism evidence="1 2">
    <name type="scientific">Pyronema omphalodes (strain CBS 100304)</name>
    <name type="common">Pyronema confluens</name>
    <dbReference type="NCBI Taxonomy" id="1076935"/>
    <lineage>
        <taxon>Eukaryota</taxon>
        <taxon>Fungi</taxon>
        <taxon>Dikarya</taxon>
        <taxon>Ascomycota</taxon>
        <taxon>Pezizomycotina</taxon>
        <taxon>Pezizomycetes</taxon>
        <taxon>Pezizales</taxon>
        <taxon>Pyronemataceae</taxon>
        <taxon>Pyronema</taxon>
    </lineage>
</organism>
<protein>
    <submittedName>
        <fullName evidence="1">Uncharacterized protein</fullName>
    </submittedName>
</protein>
<accession>U4LDF8</accession>
<name>U4LDF8_PYROM</name>
<sequence>MAYQHYRPVTRARHSFTRELNPNNHQQVLAETWHKIFDYDSPAILPSARRQHFEYPDSDYEYASRGRLREYNPVVPARHPLRIDYRDTQDNHDYDHEPAVYPDPYPTTGLLSPTILCTADMPRDHPRRDELRLPRTQIPGPTPDFIKANHIGVDQINREILPLQRDKKVQPKLKMDGSFPSDFTTGLTVDEMEELDGVTLDRILIAYGLESGFSNRSRHLQEKGTNFSRFLERLILSKEGCIQLGIYPIAHMSIISHLMAIYEADKR</sequence>
<dbReference type="AlphaFoldDB" id="U4LDF8"/>
<gene>
    <name evidence="1" type="ORF">PCON_08345</name>
</gene>
<dbReference type="Proteomes" id="UP000018144">
    <property type="component" value="Unassembled WGS sequence"/>
</dbReference>
<keyword evidence="2" id="KW-1185">Reference proteome</keyword>